<dbReference type="PANTHER" id="PTHR34765:SF1">
    <property type="entry name" value="CASPASE RECRUITMENT DOMAIN-CONTAINING PROTEIN 19"/>
    <property type="match status" value="1"/>
</dbReference>
<keyword evidence="1" id="KW-1133">Transmembrane helix</keyword>
<keyword evidence="1" id="KW-0812">Transmembrane</keyword>
<dbReference type="InterPro" id="IPR011029">
    <property type="entry name" value="DEATH-like_dom_sf"/>
</dbReference>
<feature type="transmembrane region" description="Helical" evidence="1">
    <location>
        <begin position="112"/>
        <end position="131"/>
    </location>
</feature>
<sequence>MAVSHFFGLDPAGYRRQLLTDAHFLCSHRRMDSEMLEKLVLQLNRTYPQILSDQEAQKLRNVRVLTKLRCAELLRNLHCKGEEVCKEFYRGIQIHAEDMYCRLPSRVRYRGPVFFLSCFSLVVGVAILYYYRGKTQNTLNSVCGLGAYFCLVSDVGNSRSTQTDSMRSCASQQFTIGNKCSVVYVLASLSVLHFLIFSSSKTKFF</sequence>
<evidence type="ECO:0000313" key="2">
    <source>
        <dbReference type="Ensembl" id="ENSPMGP00000016845.1"/>
    </source>
</evidence>
<evidence type="ECO:0008006" key="4">
    <source>
        <dbReference type="Google" id="ProtNLM"/>
    </source>
</evidence>
<protein>
    <recommendedName>
        <fullName evidence="4">Caspase recruitment domain family, member 19</fullName>
    </recommendedName>
</protein>
<dbReference type="STRING" id="409849.ENSPMGP00000016845"/>
<evidence type="ECO:0000256" key="1">
    <source>
        <dbReference type="SAM" id="Phobius"/>
    </source>
</evidence>
<dbReference type="Ensembl" id="ENSPMGT00000017988.1">
    <property type="protein sequence ID" value="ENSPMGP00000016845.1"/>
    <property type="gene ID" value="ENSPMGG00000013819.1"/>
</dbReference>
<dbReference type="PANTHER" id="PTHR34765">
    <property type="entry name" value="CASPASE RECRUITMENT DOMAIN-CONTAINING PROTEIN 19"/>
    <property type="match status" value="1"/>
</dbReference>
<keyword evidence="1" id="KW-0472">Membrane</keyword>
<evidence type="ECO:0000313" key="3">
    <source>
        <dbReference type="Proteomes" id="UP000261520"/>
    </source>
</evidence>
<feature type="transmembrane region" description="Helical" evidence="1">
    <location>
        <begin position="181"/>
        <end position="199"/>
    </location>
</feature>
<proteinExistence type="predicted"/>
<dbReference type="Gene3D" id="1.10.533.10">
    <property type="entry name" value="Death Domain, Fas"/>
    <property type="match status" value="1"/>
</dbReference>
<reference evidence="2" key="1">
    <citation type="submission" date="2025-08" db="UniProtKB">
        <authorList>
            <consortium name="Ensembl"/>
        </authorList>
    </citation>
    <scope>IDENTIFICATION</scope>
</reference>
<accession>A0A3B4AJH3</accession>
<dbReference type="GO" id="GO:0005739">
    <property type="term" value="C:mitochondrion"/>
    <property type="evidence" value="ECO:0007669"/>
    <property type="project" value="TreeGrafter"/>
</dbReference>
<name>A0A3B4AJH3_9GOBI</name>
<reference evidence="2" key="2">
    <citation type="submission" date="2025-09" db="UniProtKB">
        <authorList>
            <consortium name="Ensembl"/>
        </authorList>
    </citation>
    <scope>IDENTIFICATION</scope>
</reference>
<dbReference type="Proteomes" id="UP000261520">
    <property type="component" value="Unplaced"/>
</dbReference>
<dbReference type="AlphaFoldDB" id="A0A3B4AJH3"/>
<keyword evidence="3" id="KW-1185">Reference proteome</keyword>
<organism evidence="2 3">
    <name type="scientific">Periophthalmus magnuspinnatus</name>
    <dbReference type="NCBI Taxonomy" id="409849"/>
    <lineage>
        <taxon>Eukaryota</taxon>
        <taxon>Metazoa</taxon>
        <taxon>Chordata</taxon>
        <taxon>Craniata</taxon>
        <taxon>Vertebrata</taxon>
        <taxon>Euteleostomi</taxon>
        <taxon>Actinopterygii</taxon>
        <taxon>Neopterygii</taxon>
        <taxon>Teleostei</taxon>
        <taxon>Neoteleostei</taxon>
        <taxon>Acanthomorphata</taxon>
        <taxon>Gobiaria</taxon>
        <taxon>Gobiiformes</taxon>
        <taxon>Gobioidei</taxon>
        <taxon>Gobiidae</taxon>
        <taxon>Oxudercinae</taxon>
        <taxon>Periophthalmus</taxon>
    </lineage>
</organism>
<dbReference type="InterPro" id="IPR043574">
    <property type="entry name" value="CARD19"/>
</dbReference>